<dbReference type="EMBL" id="GL379978">
    <property type="protein sequence ID" value="EGT39973.1"/>
    <property type="molecule type" value="Genomic_DNA"/>
</dbReference>
<feature type="region of interest" description="Disordered" evidence="1">
    <location>
        <begin position="129"/>
        <end position="259"/>
    </location>
</feature>
<sequence length="463" mass="51153">MTERYDYALLEFTANLAEAEATYGQKLQSIIDTFSQSRLDLPLKRLSEIAKVHIRTAQNLRKYMDPKKNEHLNLWKMCNIYSSGSVDLDKAMRETRASLRTKMALDGTVIEKPKKRNIFNSIHLNLNSISSSSSKNQNQNSGSGSSGGSDEKFEKVEKDRRWFPKLPERRIELRTSRKNTSSSVESVTGGTKSTPPTPPIIRAHSQLVPKPSTAPAPDAQQKPPRPPLRTTIPDPPSSVPPPAPPTSTPPAVAPSSPISQPQFYATPIYGDLQKASNPLNNNNNRIGIVAEHSLRHTEDSIQKEMSVVRIRTDVDVAREQRNNEYITNVYDSPHINKSHYVNIRPPVAQKPKALAPERPSPPSKPDGEITPTFISVDCYNQSTVPIPSPRTYYQAPDTLPSSQRSSSSAYSSNYSSSASSTNVTSFAVDSSTGSTSSTNLHPDVVENARYVRVASPDGVHHRF</sequence>
<reference evidence="3" key="1">
    <citation type="submission" date="2011-07" db="EMBL/GenBank/DDBJ databases">
        <authorList>
            <consortium name="Caenorhabditis brenneri Sequencing and Analysis Consortium"/>
            <person name="Wilson R.K."/>
        </authorList>
    </citation>
    <scope>NUCLEOTIDE SEQUENCE [LARGE SCALE GENOMIC DNA]</scope>
    <source>
        <strain evidence="3">PB2801</strain>
    </source>
</reference>
<dbReference type="AlphaFoldDB" id="G0NY84"/>
<feature type="compositionally biased region" description="Low complexity" evidence="1">
    <location>
        <begin position="401"/>
        <end position="421"/>
    </location>
</feature>
<feature type="region of interest" description="Disordered" evidence="1">
    <location>
        <begin position="350"/>
        <end position="372"/>
    </location>
</feature>
<evidence type="ECO:0000313" key="2">
    <source>
        <dbReference type="EMBL" id="EGT39973.1"/>
    </source>
</evidence>
<name>G0NY84_CAEBE</name>
<accession>G0NY84</accession>
<feature type="compositionally biased region" description="Low complexity" evidence="1">
    <location>
        <begin position="129"/>
        <end position="143"/>
    </location>
</feature>
<dbReference type="Proteomes" id="UP000008068">
    <property type="component" value="Unassembled WGS sequence"/>
</dbReference>
<feature type="compositionally biased region" description="Pro residues" evidence="1">
    <location>
        <begin position="223"/>
        <end position="252"/>
    </location>
</feature>
<proteinExistence type="predicted"/>
<dbReference type="HOGENOM" id="CLU_053759_0_0_1"/>
<protein>
    <submittedName>
        <fullName evidence="2">Uncharacterized protein</fullName>
    </submittedName>
</protein>
<evidence type="ECO:0000256" key="1">
    <source>
        <dbReference type="SAM" id="MobiDB-lite"/>
    </source>
</evidence>
<organism evidence="3">
    <name type="scientific">Caenorhabditis brenneri</name>
    <name type="common">Nematode worm</name>
    <dbReference type="NCBI Taxonomy" id="135651"/>
    <lineage>
        <taxon>Eukaryota</taxon>
        <taxon>Metazoa</taxon>
        <taxon>Ecdysozoa</taxon>
        <taxon>Nematoda</taxon>
        <taxon>Chromadorea</taxon>
        <taxon>Rhabditida</taxon>
        <taxon>Rhabditina</taxon>
        <taxon>Rhabditomorpha</taxon>
        <taxon>Rhabditoidea</taxon>
        <taxon>Rhabditidae</taxon>
        <taxon>Peloderinae</taxon>
        <taxon>Caenorhabditis</taxon>
    </lineage>
</organism>
<evidence type="ECO:0000313" key="3">
    <source>
        <dbReference type="Proteomes" id="UP000008068"/>
    </source>
</evidence>
<dbReference type="OrthoDB" id="5867147at2759"/>
<dbReference type="InParanoid" id="G0NY84"/>
<dbReference type="eggNOG" id="ENOG502TH6I">
    <property type="taxonomic scope" value="Eukaryota"/>
</dbReference>
<feature type="region of interest" description="Disordered" evidence="1">
    <location>
        <begin position="387"/>
        <end position="421"/>
    </location>
</feature>
<keyword evidence="3" id="KW-1185">Reference proteome</keyword>
<gene>
    <name evidence="2" type="ORF">CAEBREN_28762</name>
</gene>
<feature type="compositionally biased region" description="Low complexity" evidence="1">
    <location>
        <begin position="180"/>
        <end position="194"/>
    </location>
</feature>
<feature type="compositionally biased region" description="Basic and acidic residues" evidence="1">
    <location>
        <begin position="149"/>
        <end position="175"/>
    </location>
</feature>